<feature type="region of interest" description="Disordered" evidence="1">
    <location>
        <begin position="1"/>
        <end position="65"/>
    </location>
</feature>
<name>A0A2T8I318_9POAL</name>
<dbReference type="AlphaFoldDB" id="A0A2T8I318"/>
<dbReference type="Proteomes" id="UP000243499">
    <property type="component" value="Chromosome 9"/>
</dbReference>
<evidence type="ECO:0000313" key="2">
    <source>
        <dbReference type="EMBL" id="PVH32029.1"/>
    </source>
</evidence>
<dbReference type="Gramene" id="PVH32029">
    <property type="protein sequence ID" value="PVH32029"/>
    <property type="gene ID" value="PAHAL_9G296400"/>
</dbReference>
<reference evidence="2" key="1">
    <citation type="submission" date="2018-04" db="EMBL/GenBank/DDBJ databases">
        <title>WGS assembly of Panicum hallii.</title>
        <authorList>
            <person name="Lovell J."/>
            <person name="Jenkins J."/>
            <person name="Lowry D."/>
            <person name="Mamidi S."/>
            <person name="Sreedasyam A."/>
            <person name="Weng X."/>
            <person name="Barry K."/>
            <person name="Bonette J."/>
            <person name="Campitelli B."/>
            <person name="Daum C."/>
            <person name="Gordon S."/>
            <person name="Gould B."/>
            <person name="Lipzen A."/>
            <person name="Macqueen A."/>
            <person name="Palacio-Mejia J."/>
            <person name="Plott C."/>
            <person name="Shakirov E."/>
            <person name="Shu S."/>
            <person name="Yoshinaga Y."/>
            <person name="Zane M."/>
            <person name="Rokhsar D."/>
            <person name="Grimwood J."/>
            <person name="Schmutz J."/>
            <person name="Juenger T."/>
        </authorList>
    </citation>
    <scope>NUCLEOTIDE SEQUENCE [LARGE SCALE GENOMIC DNA]</scope>
    <source>
        <strain evidence="2">FIL2</strain>
    </source>
</reference>
<dbReference type="EMBL" id="CM008054">
    <property type="protein sequence ID" value="PVH32029.1"/>
    <property type="molecule type" value="Genomic_DNA"/>
</dbReference>
<gene>
    <name evidence="2" type="ORF">PAHAL_9G296400</name>
</gene>
<proteinExistence type="predicted"/>
<evidence type="ECO:0000256" key="1">
    <source>
        <dbReference type="SAM" id="MobiDB-lite"/>
    </source>
</evidence>
<feature type="compositionally biased region" description="Pro residues" evidence="1">
    <location>
        <begin position="1"/>
        <end position="12"/>
    </location>
</feature>
<organism evidence="2">
    <name type="scientific">Panicum hallii</name>
    <dbReference type="NCBI Taxonomy" id="206008"/>
    <lineage>
        <taxon>Eukaryota</taxon>
        <taxon>Viridiplantae</taxon>
        <taxon>Streptophyta</taxon>
        <taxon>Embryophyta</taxon>
        <taxon>Tracheophyta</taxon>
        <taxon>Spermatophyta</taxon>
        <taxon>Magnoliopsida</taxon>
        <taxon>Liliopsida</taxon>
        <taxon>Poales</taxon>
        <taxon>Poaceae</taxon>
        <taxon>PACMAD clade</taxon>
        <taxon>Panicoideae</taxon>
        <taxon>Panicodae</taxon>
        <taxon>Paniceae</taxon>
        <taxon>Panicinae</taxon>
        <taxon>Panicum</taxon>
        <taxon>Panicum sect. Panicum</taxon>
    </lineage>
</organism>
<sequence>MHRCPGPFPTPPRLRHAPRLAPSPFPTPPRLRGIPLSTSPARTPTAAHAPPGLPAGTPWAPAPAPALAVPVPRSPRLRFDSDDHRKLLRLGPSGGCWSRLSHGEAGWRLHFPFRLPLLETEAACAPVNYVLIC</sequence>
<protein>
    <submittedName>
        <fullName evidence="2">Uncharacterized protein</fullName>
    </submittedName>
</protein>
<accession>A0A2T8I318</accession>
<feature type="compositionally biased region" description="Low complexity" evidence="1">
    <location>
        <begin position="38"/>
        <end position="65"/>
    </location>
</feature>